<evidence type="ECO:0000313" key="1">
    <source>
        <dbReference type="EMBL" id="MCS0659979.1"/>
    </source>
</evidence>
<organism evidence="1 2">
    <name type="scientific">Massilia terrae</name>
    <dbReference type="NCBI Taxonomy" id="1811224"/>
    <lineage>
        <taxon>Bacteria</taxon>
        <taxon>Pseudomonadati</taxon>
        <taxon>Pseudomonadota</taxon>
        <taxon>Betaproteobacteria</taxon>
        <taxon>Burkholderiales</taxon>
        <taxon>Oxalobacteraceae</taxon>
        <taxon>Telluria group</taxon>
        <taxon>Massilia</taxon>
    </lineage>
</organism>
<name>A0ABT2D168_9BURK</name>
<gene>
    <name evidence="1" type="ORF">NX778_18055</name>
</gene>
<accession>A0ABT2D168</accession>
<keyword evidence="2" id="KW-1185">Reference proteome</keyword>
<protein>
    <recommendedName>
        <fullName evidence="3">Lipoprotein</fullName>
    </recommendedName>
</protein>
<evidence type="ECO:0000313" key="2">
    <source>
        <dbReference type="Proteomes" id="UP001204621"/>
    </source>
</evidence>
<dbReference type="RefSeq" id="WP_258813170.1">
    <property type="nucleotide sequence ID" value="NZ_JANUGU010000006.1"/>
</dbReference>
<dbReference type="Proteomes" id="UP001204621">
    <property type="component" value="Unassembled WGS sequence"/>
</dbReference>
<proteinExistence type="predicted"/>
<dbReference type="EMBL" id="JANUGU010000006">
    <property type="protein sequence ID" value="MCS0659979.1"/>
    <property type="molecule type" value="Genomic_DNA"/>
</dbReference>
<comment type="caution">
    <text evidence="1">The sequence shown here is derived from an EMBL/GenBank/DDBJ whole genome shotgun (WGS) entry which is preliminary data.</text>
</comment>
<reference evidence="1 2" key="1">
    <citation type="submission" date="2022-08" db="EMBL/GenBank/DDBJ databases">
        <title>Reclassification of Massilia species as members of the genera Telluria, Duganella, Pseudoduganella, Mokoshia gen. nov. and Zemynaea gen. nov. using orthogonal and non-orthogonal genome-based approaches.</title>
        <authorList>
            <person name="Bowman J.P."/>
        </authorList>
    </citation>
    <scope>NUCLEOTIDE SEQUENCE [LARGE SCALE GENOMIC DNA]</scope>
    <source>
        <strain evidence="1 2">JCM 31606</strain>
    </source>
</reference>
<evidence type="ECO:0008006" key="3">
    <source>
        <dbReference type="Google" id="ProtNLM"/>
    </source>
</evidence>
<sequence>MRTLLIPLAALCLTGCVDDAASYSDADHSLVVHAEQPHFWDRALNLQLVASNLPGCQRRYSLGTMPAERVDVALYANGNGVYTLQAGSKLWQVETNTCTELAPPAAASGQALGAFRMIGNKMVFVQAGSTTLALR</sequence>